<gene>
    <name evidence="2" type="ORF">OsI_21437</name>
</gene>
<protein>
    <submittedName>
        <fullName evidence="2">Uncharacterized protein</fullName>
    </submittedName>
</protein>
<keyword evidence="3" id="KW-1185">Reference proteome</keyword>
<name>A2Y8R0_ORYSI</name>
<dbReference type="Gramene" id="BGIOSGA022032-TA">
    <property type="protein sequence ID" value="BGIOSGA022032-PA"/>
    <property type="gene ID" value="BGIOSGA022032"/>
</dbReference>
<dbReference type="Proteomes" id="UP000007015">
    <property type="component" value="Chromosome 6"/>
</dbReference>
<proteinExistence type="predicted"/>
<feature type="region of interest" description="Disordered" evidence="1">
    <location>
        <begin position="1"/>
        <end position="67"/>
    </location>
</feature>
<accession>A2Y8R0</accession>
<feature type="compositionally biased region" description="Basic and acidic residues" evidence="1">
    <location>
        <begin position="51"/>
        <end position="67"/>
    </location>
</feature>
<evidence type="ECO:0000256" key="1">
    <source>
        <dbReference type="SAM" id="MobiDB-lite"/>
    </source>
</evidence>
<reference evidence="2 3" key="1">
    <citation type="journal article" date="2005" name="PLoS Biol.">
        <title>The genomes of Oryza sativa: a history of duplications.</title>
        <authorList>
            <person name="Yu J."/>
            <person name="Wang J."/>
            <person name="Lin W."/>
            <person name="Li S."/>
            <person name="Li H."/>
            <person name="Zhou J."/>
            <person name="Ni P."/>
            <person name="Dong W."/>
            <person name="Hu S."/>
            <person name="Zeng C."/>
            <person name="Zhang J."/>
            <person name="Zhang Y."/>
            <person name="Li R."/>
            <person name="Xu Z."/>
            <person name="Li S."/>
            <person name="Li X."/>
            <person name="Zheng H."/>
            <person name="Cong L."/>
            <person name="Lin L."/>
            <person name="Yin J."/>
            <person name="Geng J."/>
            <person name="Li G."/>
            <person name="Shi J."/>
            <person name="Liu J."/>
            <person name="Lv H."/>
            <person name="Li J."/>
            <person name="Wang J."/>
            <person name="Deng Y."/>
            <person name="Ran L."/>
            <person name="Shi X."/>
            <person name="Wang X."/>
            <person name="Wu Q."/>
            <person name="Li C."/>
            <person name="Ren X."/>
            <person name="Wang J."/>
            <person name="Wang X."/>
            <person name="Li D."/>
            <person name="Liu D."/>
            <person name="Zhang X."/>
            <person name="Ji Z."/>
            <person name="Zhao W."/>
            <person name="Sun Y."/>
            <person name="Zhang Z."/>
            <person name="Bao J."/>
            <person name="Han Y."/>
            <person name="Dong L."/>
            <person name="Ji J."/>
            <person name="Chen P."/>
            <person name="Wu S."/>
            <person name="Liu J."/>
            <person name="Xiao Y."/>
            <person name="Bu D."/>
            <person name="Tan J."/>
            <person name="Yang L."/>
            <person name="Ye C."/>
            <person name="Zhang J."/>
            <person name="Xu J."/>
            <person name="Zhou Y."/>
            <person name="Yu Y."/>
            <person name="Zhang B."/>
            <person name="Zhuang S."/>
            <person name="Wei H."/>
            <person name="Liu B."/>
            <person name="Lei M."/>
            <person name="Yu H."/>
            <person name="Li Y."/>
            <person name="Xu H."/>
            <person name="Wei S."/>
            <person name="He X."/>
            <person name="Fang L."/>
            <person name="Zhang Z."/>
            <person name="Zhang Y."/>
            <person name="Huang X."/>
            <person name="Su Z."/>
            <person name="Tong W."/>
            <person name="Li J."/>
            <person name="Tong Z."/>
            <person name="Li S."/>
            <person name="Ye J."/>
            <person name="Wang L."/>
            <person name="Fang L."/>
            <person name="Lei T."/>
            <person name="Chen C."/>
            <person name="Chen H."/>
            <person name="Xu Z."/>
            <person name="Li H."/>
            <person name="Huang H."/>
            <person name="Zhang F."/>
            <person name="Xu H."/>
            <person name="Li N."/>
            <person name="Zhao C."/>
            <person name="Li S."/>
            <person name="Dong L."/>
            <person name="Huang Y."/>
            <person name="Li L."/>
            <person name="Xi Y."/>
            <person name="Qi Q."/>
            <person name="Li W."/>
            <person name="Zhang B."/>
            <person name="Hu W."/>
            <person name="Zhang Y."/>
            <person name="Tian X."/>
            <person name="Jiao Y."/>
            <person name="Liang X."/>
            <person name="Jin J."/>
            <person name="Gao L."/>
            <person name="Zheng W."/>
            <person name="Hao B."/>
            <person name="Liu S."/>
            <person name="Wang W."/>
            <person name="Yuan L."/>
            <person name="Cao M."/>
            <person name="McDermott J."/>
            <person name="Samudrala R."/>
            <person name="Wang J."/>
            <person name="Wong G.K."/>
            <person name="Yang H."/>
        </authorList>
    </citation>
    <scope>NUCLEOTIDE SEQUENCE [LARGE SCALE GENOMIC DNA]</scope>
    <source>
        <strain evidence="3">cv. 93-11</strain>
    </source>
</reference>
<sequence>MAGYLAAEEEDPGEAGGGDAAPDDDGGGEQRPVAVDHRRRRSFAPGAADRSMGDWRRRRGERGIGPKASEKLLNVTWPGVLNFCLFGLPPLPEKGKSDLGLIIH</sequence>
<organism evidence="2 3">
    <name type="scientific">Oryza sativa subsp. indica</name>
    <name type="common">Rice</name>
    <dbReference type="NCBI Taxonomy" id="39946"/>
    <lineage>
        <taxon>Eukaryota</taxon>
        <taxon>Viridiplantae</taxon>
        <taxon>Streptophyta</taxon>
        <taxon>Embryophyta</taxon>
        <taxon>Tracheophyta</taxon>
        <taxon>Spermatophyta</taxon>
        <taxon>Magnoliopsida</taxon>
        <taxon>Liliopsida</taxon>
        <taxon>Poales</taxon>
        <taxon>Poaceae</taxon>
        <taxon>BOP clade</taxon>
        <taxon>Oryzoideae</taxon>
        <taxon>Oryzeae</taxon>
        <taxon>Oryzinae</taxon>
        <taxon>Oryza</taxon>
        <taxon>Oryza sativa</taxon>
    </lineage>
</organism>
<dbReference type="HOGENOM" id="CLU_2254623_0_0_1"/>
<evidence type="ECO:0000313" key="2">
    <source>
        <dbReference type="EMBL" id="EAY99470.1"/>
    </source>
</evidence>
<evidence type="ECO:0000313" key="3">
    <source>
        <dbReference type="Proteomes" id="UP000007015"/>
    </source>
</evidence>
<dbReference type="EMBL" id="CM000131">
    <property type="protein sequence ID" value="EAY99470.1"/>
    <property type="molecule type" value="Genomic_DNA"/>
</dbReference>
<dbReference type="AlphaFoldDB" id="A2Y8R0"/>